<accession>A0A0D3K3H3</accession>
<dbReference type="GeneID" id="17275583"/>
<dbReference type="Proteomes" id="UP000013827">
    <property type="component" value="Unassembled WGS sequence"/>
</dbReference>
<dbReference type="EnsemblProtists" id="EOD30308">
    <property type="protein sequence ID" value="EOD30308"/>
    <property type="gene ID" value="EMIHUDRAFT_253740"/>
</dbReference>
<dbReference type="EnsemblProtists" id="EOD26237">
    <property type="protein sequence ID" value="EOD26237"/>
    <property type="gene ID" value="EMIHUDRAFT_254490"/>
</dbReference>
<dbReference type="KEGG" id="ehx:EMIHUDRAFT_254490"/>
<dbReference type="GeneID" id="17271784"/>
<reference evidence="2" key="2">
    <citation type="submission" date="2024-10" db="UniProtKB">
        <authorList>
            <consortium name="EnsemblProtists"/>
        </authorList>
    </citation>
    <scope>IDENTIFICATION</scope>
</reference>
<evidence type="ECO:0000313" key="2">
    <source>
        <dbReference type="EnsemblProtists" id="EOD30308"/>
    </source>
</evidence>
<dbReference type="KEGG" id="ehx:EMIHUDRAFT_253740"/>
<dbReference type="RefSeq" id="XP_005778666.1">
    <property type="nucleotide sequence ID" value="XM_005778609.1"/>
</dbReference>
<keyword evidence="3" id="KW-1185">Reference proteome</keyword>
<dbReference type="HOGENOM" id="CLU_1985759_0_0_1"/>
<dbReference type="AlphaFoldDB" id="A0A0D3K3H3"/>
<evidence type="ECO:0000256" key="1">
    <source>
        <dbReference type="SAM" id="MobiDB-lite"/>
    </source>
</evidence>
<evidence type="ECO:0000313" key="3">
    <source>
        <dbReference type="Proteomes" id="UP000013827"/>
    </source>
</evidence>
<organism evidence="2 3">
    <name type="scientific">Emiliania huxleyi (strain CCMP1516)</name>
    <dbReference type="NCBI Taxonomy" id="280463"/>
    <lineage>
        <taxon>Eukaryota</taxon>
        <taxon>Haptista</taxon>
        <taxon>Haptophyta</taxon>
        <taxon>Prymnesiophyceae</taxon>
        <taxon>Isochrysidales</taxon>
        <taxon>Noelaerhabdaceae</taxon>
        <taxon>Emiliania</taxon>
    </lineage>
</organism>
<name>A0A0D3K3H3_EMIH1</name>
<reference evidence="3" key="1">
    <citation type="journal article" date="2013" name="Nature">
        <title>Pan genome of the phytoplankton Emiliania underpins its global distribution.</title>
        <authorList>
            <person name="Read B.A."/>
            <person name="Kegel J."/>
            <person name="Klute M.J."/>
            <person name="Kuo A."/>
            <person name="Lefebvre S.C."/>
            <person name="Maumus F."/>
            <person name="Mayer C."/>
            <person name="Miller J."/>
            <person name="Monier A."/>
            <person name="Salamov A."/>
            <person name="Young J."/>
            <person name="Aguilar M."/>
            <person name="Claverie J.M."/>
            <person name="Frickenhaus S."/>
            <person name="Gonzalez K."/>
            <person name="Herman E.K."/>
            <person name="Lin Y.C."/>
            <person name="Napier J."/>
            <person name="Ogata H."/>
            <person name="Sarno A.F."/>
            <person name="Shmutz J."/>
            <person name="Schroeder D."/>
            <person name="de Vargas C."/>
            <person name="Verret F."/>
            <person name="von Dassow P."/>
            <person name="Valentin K."/>
            <person name="Van de Peer Y."/>
            <person name="Wheeler G."/>
            <person name="Dacks J.B."/>
            <person name="Delwiche C.F."/>
            <person name="Dyhrman S.T."/>
            <person name="Glockner G."/>
            <person name="John U."/>
            <person name="Richards T."/>
            <person name="Worden A.Z."/>
            <person name="Zhang X."/>
            <person name="Grigoriev I.V."/>
            <person name="Allen A.E."/>
            <person name="Bidle K."/>
            <person name="Borodovsky M."/>
            <person name="Bowler C."/>
            <person name="Brownlee C."/>
            <person name="Cock J.M."/>
            <person name="Elias M."/>
            <person name="Gladyshev V.N."/>
            <person name="Groth M."/>
            <person name="Guda C."/>
            <person name="Hadaegh A."/>
            <person name="Iglesias-Rodriguez M.D."/>
            <person name="Jenkins J."/>
            <person name="Jones B.M."/>
            <person name="Lawson T."/>
            <person name="Leese F."/>
            <person name="Lindquist E."/>
            <person name="Lobanov A."/>
            <person name="Lomsadze A."/>
            <person name="Malik S.B."/>
            <person name="Marsh M.E."/>
            <person name="Mackinder L."/>
            <person name="Mock T."/>
            <person name="Mueller-Roeber B."/>
            <person name="Pagarete A."/>
            <person name="Parker M."/>
            <person name="Probert I."/>
            <person name="Quesneville H."/>
            <person name="Raines C."/>
            <person name="Rensing S.A."/>
            <person name="Riano-Pachon D.M."/>
            <person name="Richier S."/>
            <person name="Rokitta S."/>
            <person name="Shiraiwa Y."/>
            <person name="Soanes D.M."/>
            <person name="van der Giezen M."/>
            <person name="Wahlund T.M."/>
            <person name="Williams B."/>
            <person name="Wilson W."/>
            <person name="Wolfe G."/>
            <person name="Wurch L.L."/>
        </authorList>
    </citation>
    <scope>NUCLEOTIDE SEQUENCE</scope>
</reference>
<dbReference type="PaxDb" id="2903-EOD26237"/>
<sequence>MPVSTLGRSVLTVGCSAVYMYHVYSNMPEERQAAIQEAGWKTVGSFTDDPYGSTERLVKRVGGGLGQQEASLIFACVCCKILAVIFRRKHERSLAAEEQPAEEEEAEKPAAGRRPKKGKAKDAKSS</sequence>
<feature type="region of interest" description="Disordered" evidence="1">
    <location>
        <begin position="92"/>
        <end position="126"/>
    </location>
</feature>
<protein>
    <submittedName>
        <fullName evidence="2">Uncharacterized protein</fullName>
    </submittedName>
</protein>
<proteinExistence type="predicted"/>
<dbReference type="RefSeq" id="XP_005782737.1">
    <property type="nucleotide sequence ID" value="XM_005782680.1"/>
</dbReference>